<protein>
    <submittedName>
        <fullName evidence="1">Uncharacterized protein</fullName>
    </submittedName>
</protein>
<organism evidence="1 2">
    <name type="scientific">Dokdonia pacifica</name>
    <dbReference type="NCBI Taxonomy" id="1627892"/>
    <lineage>
        <taxon>Bacteria</taxon>
        <taxon>Pseudomonadati</taxon>
        <taxon>Bacteroidota</taxon>
        <taxon>Flavobacteriia</taxon>
        <taxon>Flavobacteriales</taxon>
        <taxon>Flavobacteriaceae</taxon>
        <taxon>Dokdonia</taxon>
    </lineage>
</organism>
<proteinExistence type="predicted"/>
<dbReference type="RefSeq" id="WP_089370625.1">
    <property type="nucleotide sequence ID" value="NZ_BMEP01000003.1"/>
</dbReference>
<gene>
    <name evidence="1" type="ORF">SAMN06265376_1011368</name>
</gene>
<keyword evidence="2" id="KW-1185">Reference proteome</keyword>
<sequence>MKKADLYKKILEFLLWAQEDPSLKHPSLKEFIDGMKLLIDGVSADVEIWMDWDSLAPDEFLIEDSFSLFKSFLEHWVKKKGLNLFDEMLYKFDPDDFDYDEKLVQKWESLLV</sequence>
<reference evidence="1 2" key="1">
    <citation type="submission" date="2017-06" db="EMBL/GenBank/DDBJ databases">
        <authorList>
            <person name="Kim H.J."/>
            <person name="Triplett B.A."/>
        </authorList>
    </citation>
    <scope>NUCLEOTIDE SEQUENCE [LARGE SCALE GENOMIC DNA]</scope>
    <source>
        <strain evidence="1 2">DSM 25597</strain>
    </source>
</reference>
<dbReference type="EMBL" id="FZNY01000001">
    <property type="protein sequence ID" value="SNR48873.1"/>
    <property type="molecule type" value="Genomic_DNA"/>
</dbReference>
<evidence type="ECO:0000313" key="1">
    <source>
        <dbReference type="EMBL" id="SNR48873.1"/>
    </source>
</evidence>
<name>A0A238WR92_9FLAO</name>
<dbReference type="Proteomes" id="UP000198379">
    <property type="component" value="Unassembled WGS sequence"/>
</dbReference>
<dbReference type="AlphaFoldDB" id="A0A238WR92"/>
<evidence type="ECO:0000313" key="2">
    <source>
        <dbReference type="Proteomes" id="UP000198379"/>
    </source>
</evidence>
<accession>A0A238WR92</accession>